<sequence>MNRIEIANKLVHDAWVYSSKSYEHYRTTVKYLSIKDRFLVECPNQLDTIVGNAKAAVDTVVEYLEREDDMSKKPECGEATR</sequence>
<accession>A0A0F9TIV6</accession>
<organism evidence="1">
    <name type="scientific">marine sediment metagenome</name>
    <dbReference type="NCBI Taxonomy" id="412755"/>
    <lineage>
        <taxon>unclassified sequences</taxon>
        <taxon>metagenomes</taxon>
        <taxon>ecological metagenomes</taxon>
    </lineage>
</organism>
<evidence type="ECO:0000313" key="1">
    <source>
        <dbReference type="EMBL" id="KKN74807.1"/>
    </source>
</evidence>
<dbReference type="EMBL" id="LAZR01000320">
    <property type="protein sequence ID" value="KKN74807.1"/>
    <property type="molecule type" value="Genomic_DNA"/>
</dbReference>
<name>A0A0F9TIV6_9ZZZZ</name>
<comment type="caution">
    <text evidence="1">The sequence shown here is derived from an EMBL/GenBank/DDBJ whole genome shotgun (WGS) entry which is preliminary data.</text>
</comment>
<gene>
    <name evidence="1" type="ORF">LCGC14_0387000</name>
</gene>
<reference evidence="1" key="1">
    <citation type="journal article" date="2015" name="Nature">
        <title>Complex archaea that bridge the gap between prokaryotes and eukaryotes.</title>
        <authorList>
            <person name="Spang A."/>
            <person name="Saw J.H."/>
            <person name="Jorgensen S.L."/>
            <person name="Zaremba-Niedzwiedzka K."/>
            <person name="Martijn J."/>
            <person name="Lind A.E."/>
            <person name="van Eijk R."/>
            <person name="Schleper C."/>
            <person name="Guy L."/>
            <person name="Ettema T.J."/>
        </authorList>
    </citation>
    <scope>NUCLEOTIDE SEQUENCE</scope>
</reference>
<dbReference type="AlphaFoldDB" id="A0A0F9TIV6"/>
<protein>
    <submittedName>
        <fullName evidence="1">Uncharacterized protein</fullName>
    </submittedName>
</protein>
<proteinExistence type="predicted"/>